<dbReference type="EMBL" id="JAGTTL010000022">
    <property type="protein sequence ID" value="KAK6305619.1"/>
    <property type="molecule type" value="Genomic_DNA"/>
</dbReference>
<dbReference type="AlphaFoldDB" id="A0AAN8L2Y8"/>
<dbReference type="Proteomes" id="UP001356427">
    <property type="component" value="Unassembled WGS sequence"/>
</dbReference>
<feature type="compositionally biased region" description="Polar residues" evidence="2">
    <location>
        <begin position="202"/>
        <end position="216"/>
    </location>
</feature>
<organism evidence="3 4">
    <name type="scientific">Coregonus suidteri</name>
    <dbReference type="NCBI Taxonomy" id="861788"/>
    <lineage>
        <taxon>Eukaryota</taxon>
        <taxon>Metazoa</taxon>
        <taxon>Chordata</taxon>
        <taxon>Craniata</taxon>
        <taxon>Vertebrata</taxon>
        <taxon>Euteleostomi</taxon>
        <taxon>Actinopterygii</taxon>
        <taxon>Neopterygii</taxon>
        <taxon>Teleostei</taxon>
        <taxon>Protacanthopterygii</taxon>
        <taxon>Salmoniformes</taxon>
        <taxon>Salmonidae</taxon>
        <taxon>Coregoninae</taxon>
        <taxon>Coregonus</taxon>
    </lineage>
</organism>
<keyword evidence="4" id="KW-1185">Reference proteome</keyword>
<proteinExistence type="predicted"/>
<evidence type="ECO:0000256" key="1">
    <source>
        <dbReference type="SAM" id="Coils"/>
    </source>
</evidence>
<dbReference type="PANTHER" id="PTHR15398:SF4">
    <property type="entry name" value="BROMODOMAIN-CONTAINING PROTEIN 8 ISOFORM X1"/>
    <property type="match status" value="1"/>
</dbReference>
<evidence type="ECO:0008006" key="5">
    <source>
        <dbReference type="Google" id="ProtNLM"/>
    </source>
</evidence>
<name>A0AAN8L2Y8_9TELE</name>
<accession>A0AAN8L2Y8</accession>
<reference evidence="3 4" key="1">
    <citation type="submission" date="2021-04" db="EMBL/GenBank/DDBJ databases">
        <authorList>
            <person name="De Guttry C."/>
            <person name="Zahm M."/>
            <person name="Klopp C."/>
            <person name="Cabau C."/>
            <person name="Louis A."/>
            <person name="Berthelot C."/>
            <person name="Parey E."/>
            <person name="Roest Crollius H."/>
            <person name="Montfort J."/>
            <person name="Robinson-Rechavi M."/>
            <person name="Bucao C."/>
            <person name="Bouchez O."/>
            <person name="Gislard M."/>
            <person name="Lluch J."/>
            <person name="Milhes M."/>
            <person name="Lampietro C."/>
            <person name="Lopez Roques C."/>
            <person name="Donnadieu C."/>
            <person name="Braasch I."/>
            <person name="Desvignes T."/>
            <person name="Postlethwait J."/>
            <person name="Bobe J."/>
            <person name="Wedekind C."/>
            <person name="Guiguen Y."/>
        </authorList>
    </citation>
    <scope>NUCLEOTIDE SEQUENCE [LARGE SCALE GENOMIC DNA]</scope>
    <source>
        <strain evidence="3">Cs_M1</strain>
        <tissue evidence="3">Blood</tissue>
    </source>
</reference>
<evidence type="ECO:0000313" key="4">
    <source>
        <dbReference type="Proteomes" id="UP001356427"/>
    </source>
</evidence>
<evidence type="ECO:0000256" key="2">
    <source>
        <dbReference type="SAM" id="MobiDB-lite"/>
    </source>
</evidence>
<dbReference type="GO" id="GO:0035267">
    <property type="term" value="C:NuA4 histone acetyltransferase complex"/>
    <property type="evidence" value="ECO:0007669"/>
    <property type="project" value="TreeGrafter"/>
</dbReference>
<comment type="caution">
    <text evidence="3">The sequence shown here is derived from an EMBL/GenBank/DDBJ whole genome shotgun (WGS) entry which is preliminary data.</text>
</comment>
<feature type="coiled-coil region" evidence="1">
    <location>
        <begin position="98"/>
        <end position="125"/>
    </location>
</feature>
<gene>
    <name evidence="3" type="ORF">J4Q44_G00243990</name>
</gene>
<dbReference type="PANTHER" id="PTHR15398">
    <property type="entry name" value="BROMODOMAIN-CONTAINING PROTEIN 8"/>
    <property type="match status" value="1"/>
</dbReference>
<evidence type="ECO:0000313" key="3">
    <source>
        <dbReference type="EMBL" id="KAK6305619.1"/>
    </source>
</evidence>
<protein>
    <recommendedName>
        <fullName evidence="5">Bromodomain containing 8</fullName>
    </recommendedName>
</protein>
<keyword evidence="1" id="KW-0175">Coiled coil</keyword>
<feature type="region of interest" description="Disordered" evidence="2">
    <location>
        <begin position="178"/>
        <end position="217"/>
    </location>
</feature>
<sequence length="411" mass="44007">MASGIGKHKLLSMGPTEPWSVREKLCLATSVMKSGDQNWVSVSRAIKPFAEPGRPPDWFSQKHCASQYSELLETTETPKRKRGEKGEVVETVEDLIVRRLTAERIDELKRLIKDTQEKHRKLKTEAELIQAGHLDSKLEDLWGEIVQKKKQEQDEADVKRKATDTAYLARQAVKNTPKRVPSVTVRSPPGCGSPSLEFCQGDTPQNTPEDPSTSVTAPGAAGFMPLTEACGLGGAEAGLGTLLDESPQKKLLGQKATPPPSPLLSELLKKGNLLPTSPRLVGEGDLPGNMTIAHDLQLTGSVLPGCLATGAPTLSRLLEAGPQFSAPLGSLASSTDSSSVLLTAAAPPTMDSPASLHTGLSLSLPASLSLLLYCTITAHPSSSFFRQHFLPSISFVSVIRLWPAVCDQSVT</sequence>